<comment type="subcellular location">
    <subcellularLocation>
        <location evidence="1">Membrane</location>
    </subcellularLocation>
</comment>
<dbReference type="Proteomes" id="UP000177202">
    <property type="component" value="Unassembled WGS sequence"/>
</dbReference>
<name>A0A1G2ULM1_9BACT</name>
<accession>A0A1G2ULM1</accession>
<dbReference type="InterPro" id="IPR001460">
    <property type="entry name" value="PCN-bd_Tpept"/>
</dbReference>
<dbReference type="STRING" id="1802772.A3H60_02740"/>
<protein>
    <recommendedName>
        <fullName evidence="3">Penicillin-binding protein transpeptidase domain-containing protein</fullName>
    </recommendedName>
</protein>
<evidence type="ECO:0000259" key="3">
    <source>
        <dbReference type="Pfam" id="PF00905"/>
    </source>
</evidence>
<sequence length="581" mass="64443">MRGSQNRLRLLSLLVFVSALLLVTKLYLVQVVSGESYEAKGTHQYVAGVNYFDRGGISFTTKDGDLVPAASIKTGFVLHINPMILNQRQDLEDIYEKVNTITPVNKESFLVKAQKTDDPYEELSKHLETPVAEKIQVLNITGLSVAKERWRTYPGETTAAHTIGLIGYQGNILAGRYGLERFYEKVLKRSGEDIFVNFFAEIFSNIRKATSDDESLEGDIVTTIEPSVEIFLESEIDKITNKYSSDFTGGIVINPKTGEIFAMALTPTFDPNSPQSEEDSVIFKNRLVEDRYEMGSILKALTLAIGLDSGAVTARSTYNDPGCMTLNTRTFCNYDGKSHGLSVSMQTVLSKSLNTGAAYVASRIGNAKFSKSMLAFGLETPTGIDLPNEGKSLISNLKTERDLELAQASFGQGIALTPIATVRALSVLANGGTLITPHLVKEIRYKLGTTKSLSYPTEEQVRVIEKETSIEISRMLTEVMDRSLREGQVRLENYSIAAKTGTAQIANPAGGGYYIDRYLHSFFGYFPSYEPEFLVFLYTYYPKNVQYASETLTDTFMNITKFLINYYDIAPDREAAPRAGF</sequence>
<evidence type="ECO:0000256" key="1">
    <source>
        <dbReference type="ARBA" id="ARBA00004370"/>
    </source>
</evidence>
<comment type="caution">
    <text evidence="4">The sequence shown here is derived from an EMBL/GenBank/DDBJ whole genome shotgun (WGS) entry which is preliminary data.</text>
</comment>
<keyword evidence="2" id="KW-0472">Membrane</keyword>
<reference evidence="4 5" key="1">
    <citation type="journal article" date="2016" name="Nat. Commun.">
        <title>Thousands of microbial genomes shed light on interconnected biogeochemical processes in an aquifer system.</title>
        <authorList>
            <person name="Anantharaman K."/>
            <person name="Brown C.T."/>
            <person name="Hug L.A."/>
            <person name="Sharon I."/>
            <person name="Castelle C.J."/>
            <person name="Probst A.J."/>
            <person name="Thomas B.C."/>
            <person name="Singh A."/>
            <person name="Wilkins M.J."/>
            <person name="Karaoz U."/>
            <person name="Brodie E.L."/>
            <person name="Williams K.H."/>
            <person name="Hubbard S.S."/>
            <person name="Banfield J.F."/>
        </authorList>
    </citation>
    <scope>NUCLEOTIDE SEQUENCE [LARGE SCALE GENOMIC DNA]</scope>
</reference>
<evidence type="ECO:0000256" key="2">
    <source>
        <dbReference type="ARBA" id="ARBA00023136"/>
    </source>
</evidence>
<dbReference type="Gene3D" id="3.90.1310.10">
    <property type="entry name" value="Penicillin-binding protein 2a (Domain 2)"/>
    <property type="match status" value="1"/>
</dbReference>
<evidence type="ECO:0000313" key="4">
    <source>
        <dbReference type="EMBL" id="OHB10182.1"/>
    </source>
</evidence>
<dbReference type="SUPFAM" id="SSF56601">
    <property type="entry name" value="beta-lactamase/transpeptidase-like"/>
    <property type="match status" value="1"/>
</dbReference>
<dbReference type="InterPro" id="IPR050515">
    <property type="entry name" value="Beta-lactam/transpept"/>
</dbReference>
<dbReference type="GO" id="GO:0005886">
    <property type="term" value="C:plasma membrane"/>
    <property type="evidence" value="ECO:0007669"/>
    <property type="project" value="TreeGrafter"/>
</dbReference>
<dbReference type="EMBL" id="MHWP01000020">
    <property type="protein sequence ID" value="OHB10182.1"/>
    <property type="molecule type" value="Genomic_DNA"/>
</dbReference>
<dbReference type="Gene3D" id="3.40.710.10">
    <property type="entry name" value="DD-peptidase/beta-lactamase superfamily"/>
    <property type="match status" value="1"/>
</dbReference>
<dbReference type="InterPro" id="IPR036138">
    <property type="entry name" value="PBP_dimer_sf"/>
</dbReference>
<dbReference type="GO" id="GO:0071555">
    <property type="term" value="P:cell wall organization"/>
    <property type="evidence" value="ECO:0007669"/>
    <property type="project" value="TreeGrafter"/>
</dbReference>
<proteinExistence type="predicted"/>
<organism evidence="4 5">
    <name type="scientific">Candidatus Zambryskibacteria bacterium RIFCSPLOWO2_02_FULL_44_12b</name>
    <dbReference type="NCBI Taxonomy" id="1802772"/>
    <lineage>
        <taxon>Bacteria</taxon>
        <taxon>Candidatus Zambryskiibacteriota</taxon>
    </lineage>
</organism>
<dbReference type="Gene3D" id="3.30.450.330">
    <property type="match status" value="1"/>
</dbReference>
<dbReference type="GO" id="GO:0008658">
    <property type="term" value="F:penicillin binding"/>
    <property type="evidence" value="ECO:0007669"/>
    <property type="project" value="InterPro"/>
</dbReference>
<evidence type="ECO:0000313" key="5">
    <source>
        <dbReference type="Proteomes" id="UP000177202"/>
    </source>
</evidence>
<dbReference type="PANTHER" id="PTHR30627">
    <property type="entry name" value="PEPTIDOGLYCAN D,D-TRANSPEPTIDASE"/>
    <property type="match status" value="1"/>
</dbReference>
<dbReference type="PANTHER" id="PTHR30627:SF1">
    <property type="entry name" value="PEPTIDOGLYCAN D,D-TRANSPEPTIDASE FTSI"/>
    <property type="match status" value="1"/>
</dbReference>
<dbReference type="SUPFAM" id="SSF56519">
    <property type="entry name" value="Penicillin binding protein dimerisation domain"/>
    <property type="match status" value="1"/>
</dbReference>
<dbReference type="Pfam" id="PF00905">
    <property type="entry name" value="Transpeptidase"/>
    <property type="match status" value="1"/>
</dbReference>
<dbReference type="InterPro" id="IPR012338">
    <property type="entry name" value="Beta-lactam/transpept-like"/>
</dbReference>
<dbReference type="AlphaFoldDB" id="A0A1G2ULM1"/>
<gene>
    <name evidence="4" type="ORF">A3H60_02740</name>
</gene>
<feature type="domain" description="Penicillin-binding protein transpeptidase" evidence="3">
    <location>
        <begin position="251"/>
        <end position="546"/>
    </location>
</feature>